<feature type="coiled-coil region" evidence="5">
    <location>
        <begin position="1051"/>
        <end position="1085"/>
    </location>
</feature>
<sequence length="1125" mass="126455">MLEKHSTSLTDSLRFFLFGAFGSSLAVSPYSLVPPFKPPFFSLKNRTTSPSAAHNLSQIVSVFLSVNTKNRSPSSSSSSSMAANKFATMLHRNTNKITLILIYAVLEWILIVLLLLNSLFSYLIVKFADYFGLKRPCLWCSRLDHIFEPEKGKTSYRGLVCETHAAEISKLGYCSNHRKLAELQDMCEDCSSSSRPDYCELSKKIAFIPWVKQIGMIQSDGEKIVENGEVNLRCSCCDVSLNSKFYSPYFLIKPSWGVLDYTQKGNLITETGIDDGIDEVDNSDRSRSDFAADRCEEDEGTNGNKGNQILSDVDASSGTREEEAEEDCSYSVSNFGCRETMASEDDKVEMIVEKAQEPIKEEGTKEQGGNFCIEDPFCDGNSSRVCAEEDASINIPPQHLEYYVDRDDFRLVPVELIDFTAADIQNGYRTEDVGQANWDRREVILGSEFGAEAQIESIMENKCSQGKPVAVEFCAHETKEEPELEFALVESMEIDENENSSTLRGEEGDLVWEVYQPVAITQATQTPFNDVVDVQETDAAAGGEKISETNPASVEVFRMRIDETEVEILIGTEMPDQAPTDKIRAQEILPSDPCIQEDPSTSSANLYADDDHCSEQAEEETLECKTMTVEISEQAINTHLLCTELNEIEDEIEEAKVPNSPASIEGPTPAEEEALQCKTILVETSEQAIDTHFSTCLELNEIEEERVPNTPTSIDGLNHLHKRLLLLEKRESGTEESLDGSVISEFEGGDVGLTVEKLKSALRSERKASSVLYAELEEERSASAVAANQTMAMINRLQEEKAAMQMEALQYQRMMEEQSEYDQEALQLLNELMIKREKEKQELEKELEIYRKKVLDYEAREKMMLRRMKEGSARSRTSSASCSNAEDSDGLSVELNHEEKEEDSLYGFRESGDHNTPADAVLSLEESLATFEEERLSILEQLKVLEEKLFTLADEEEHDPNNMKPIQHSYEENCKDFDENCDHSPEVNGLGNGFSKDMNGKHHQERRISGPKAKRLLPLFDAIVAETEDGLLDGNDIVFDSFLLQDSSVTKFDIESKKNAIEEEVDNLYERLQALEADREFLKHCISSLNKGDKGMDLLQEILQHLRDLRSVELRVRNFSDGALV</sequence>
<evidence type="ECO:0000313" key="10">
    <source>
        <dbReference type="Proteomes" id="UP000288805"/>
    </source>
</evidence>
<feature type="compositionally biased region" description="Basic and acidic residues" evidence="6">
    <location>
        <begin position="282"/>
        <end position="294"/>
    </location>
</feature>
<evidence type="ECO:0000256" key="4">
    <source>
        <dbReference type="ARBA" id="ARBA00023136"/>
    </source>
</evidence>
<dbReference type="PANTHER" id="PTHR31448:SF3">
    <property type="entry name" value="MYOSIN-BINDING PROTEIN 2"/>
    <property type="match status" value="1"/>
</dbReference>
<reference evidence="9 10" key="1">
    <citation type="journal article" date="2018" name="PLoS Genet.">
        <title>Population sequencing reveals clonal diversity and ancestral inbreeding in the grapevine cultivar Chardonnay.</title>
        <authorList>
            <person name="Roach M.J."/>
            <person name="Johnson D.L."/>
            <person name="Bohlmann J."/>
            <person name="van Vuuren H.J."/>
            <person name="Jones S.J."/>
            <person name="Pretorius I.S."/>
            <person name="Schmidt S.A."/>
            <person name="Borneman A.R."/>
        </authorList>
    </citation>
    <scope>NUCLEOTIDE SEQUENCE [LARGE SCALE GENOMIC DNA]</scope>
    <source>
        <strain evidence="10">cv. Chardonnay</strain>
        <tissue evidence="9">Leaf</tissue>
    </source>
</reference>
<evidence type="ECO:0000256" key="6">
    <source>
        <dbReference type="SAM" id="MobiDB-lite"/>
    </source>
</evidence>
<dbReference type="AlphaFoldDB" id="A0A438JU62"/>
<dbReference type="GO" id="GO:0080115">
    <property type="term" value="F:myosin XI tail binding"/>
    <property type="evidence" value="ECO:0007669"/>
    <property type="project" value="UniProtKB-ARBA"/>
</dbReference>
<evidence type="ECO:0000259" key="8">
    <source>
        <dbReference type="PROSITE" id="PS51775"/>
    </source>
</evidence>
<feature type="region of interest" description="Disordered" evidence="6">
    <location>
        <begin position="274"/>
        <end position="325"/>
    </location>
</feature>
<dbReference type="Pfam" id="PF04576">
    <property type="entry name" value="Zein-binding"/>
    <property type="match status" value="1"/>
</dbReference>
<dbReference type="GO" id="GO:0016020">
    <property type="term" value="C:membrane"/>
    <property type="evidence" value="ECO:0007669"/>
    <property type="project" value="UniProtKB-SubCell"/>
</dbReference>
<keyword evidence="4 7" id="KW-0472">Membrane</keyword>
<keyword evidence="5" id="KW-0175">Coiled coil</keyword>
<keyword evidence="3 7" id="KW-1133">Transmembrane helix</keyword>
<dbReference type="InterPro" id="IPR039306">
    <property type="entry name" value="MYOB"/>
</dbReference>
<feature type="region of interest" description="Disordered" evidence="6">
    <location>
        <begin position="867"/>
        <end position="902"/>
    </location>
</feature>
<keyword evidence="2 7" id="KW-0812">Transmembrane</keyword>
<organism evidence="9 10">
    <name type="scientific">Vitis vinifera</name>
    <name type="common">Grape</name>
    <dbReference type="NCBI Taxonomy" id="29760"/>
    <lineage>
        <taxon>Eukaryota</taxon>
        <taxon>Viridiplantae</taxon>
        <taxon>Streptophyta</taxon>
        <taxon>Embryophyta</taxon>
        <taxon>Tracheophyta</taxon>
        <taxon>Spermatophyta</taxon>
        <taxon>Magnoliopsida</taxon>
        <taxon>eudicotyledons</taxon>
        <taxon>Gunneridae</taxon>
        <taxon>Pentapetalae</taxon>
        <taxon>rosids</taxon>
        <taxon>Vitales</taxon>
        <taxon>Vitaceae</taxon>
        <taxon>Viteae</taxon>
        <taxon>Vitis</taxon>
    </lineage>
</organism>
<evidence type="ECO:0000256" key="7">
    <source>
        <dbReference type="SAM" id="Phobius"/>
    </source>
</evidence>
<dbReference type="InterPro" id="IPR007656">
    <property type="entry name" value="GTD-bd"/>
</dbReference>
<evidence type="ECO:0000313" key="9">
    <source>
        <dbReference type="EMBL" id="RVX12469.1"/>
    </source>
</evidence>
<gene>
    <name evidence="9" type="primary">MYOB2_0</name>
    <name evidence="9" type="ORF">CK203_011562</name>
</gene>
<feature type="domain" description="GTD-binding" evidence="8">
    <location>
        <begin position="753"/>
        <end position="851"/>
    </location>
</feature>
<feature type="transmembrane region" description="Helical" evidence="7">
    <location>
        <begin position="100"/>
        <end position="125"/>
    </location>
</feature>
<protein>
    <submittedName>
        <fullName evidence="9">Myosin-binding protein 2</fullName>
    </submittedName>
</protein>
<name>A0A438JU62_VITVI</name>
<dbReference type="Proteomes" id="UP000288805">
    <property type="component" value="Unassembled WGS sequence"/>
</dbReference>
<proteinExistence type="predicted"/>
<feature type="coiled-coil region" evidence="5">
    <location>
        <begin position="759"/>
        <end position="860"/>
    </location>
</feature>
<comment type="subcellular location">
    <subcellularLocation>
        <location evidence="1">Membrane</location>
        <topology evidence="1">Single-pass membrane protein</topology>
    </subcellularLocation>
</comment>
<evidence type="ECO:0000256" key="5">
    <source>
        <dbReference type="SAM" id="Coils"/>
    </source>
</evidence>
<dbReference type="PROSITE" id="PS51775">
    <property type="entry name" value="GTD_BINDING"/>
    <property type="match status" value="1"/>
</dbReference>
<evidence type="ECO:0000256" key="1">
    <source>
        <dbReference type="ARBA" id="ARBA00004167"/>
    </source>
</evidence>
<feature type="transmembrane region" description="Helical" evidence="7">
    <location>
        <begin position="12"/>
        <end position="33"/>
    </location>
</feature>
<dbReference type="EMBL" id="QGNW01000027">
    <property type="protein sequence ID" value="RVX12469.1"/>
    <property type="molecule type" value="Genomic_DNA"/>
</dbReference>
<dbReference type="PANTHER" id="PTHR31448">
    <property type="entry name" value="MYOSIN-BINDING PROTEIN 2"/>
    <property type="match status" value="1"/>
</dbReference>
<comment type="caution">
    <text evidence="9">The sequence shown here is derived from an EMBL/GenBank/DDBJ whole genome shotgun (WGS) entry which is preliminary data.</text>
</comment>
<evidence type="ECO:0000256" key="3">
    <source>
        <dbReference type="ARBA" id="ARBA00022989"/>
    </source>
</evidence>
<accession>A0A438JU62</accession>
<feature type="compositionally biased region" description="Low complexity" evidence="6">
    <location>
        <begin position="874"/>
        <end position="883"/>
    </location>
</feature>
<evidence type="ECO:0000256" key="2">
    <source>
        <dbReference type="ARBA" id="ARBA00022692"/>
    </source>
</evidence>
<feature type="compositionally biased region" description="Polar residues" evidence="6">
    <location>
        <begin position="301"/>
        <end position="318"/>
    </location>
</feature>